<sequence length="160" mass="18591">MVQLARSCASVTELDEAVEKLRWYFTSGVDCLYLQPGFATWCRWATEPSGRVPQLMACVSSWQVQVLSILRYKNSETQYGRLVRVRKQACRHRHQATVALHKRILRSERTLPVARSKRSLPCAFFHCCAFLCRSSLTLYRLRPYRPRRMRANPQRPAACA</sequence>
<dbReference type="EMBL" id="BGZK01000900">
    <property type="protein sequence ID" value="GBP64526.1"/>
    <property type="molecule type" value="Genomic_DNA"/>
</dbReference>
<dbReference type="Proteomes" id="UP000299102">
    <property type="component" value="Unassembled WGS sequence"/>
</dbReference>
<protein>
    <submittedName>
        <fullName evidence="1">Uncharacterized protein</fullName>
    </submittedName>
</protein>
<name>A0A4C1XKU7_EUMVA</name>
<comment type="caution">
    <text evidence="1">The sequence shown here is derived from an EMBL/GenBank/DDBJ whole genome shotgun (WGS) entry which is preliminary data.</text>
</comment>
<reference evidence="1 2" key="1">
    <citation type="journal article" date="2019" name="Commun. Biol.">
        <title>The bagworm genome reveals a unique fibroin gene that provides high tensile strength.</title>
        <authorList>
            <person name="Kono N."/>
            <person name="Nakamura H."/>
            <person name="Ohtoshi R."/>
            <person name="Tomita M."/>
            <person name="Numata K."/>
            <person name="Arakawa K."/>
        </authorList>
    </citation>
    <scope>NUCLEOTIDE SEQUENCE [LARGE SCALE GENOMIC DNA]</scope>
</reference>
<organism evidence="1 2">
    <name type="scientific">Eumeta variegata</name>
    <name type="common">Bagworm moth</name>
    <name type="synonym">Eumeta japonica</name>
    <dbReference type="NCBI Taxonomy" id="151549"/>
    <lineage>
        <taxon>Eukaryota</taxon>
        <taxon>Metazoa</taxon>
        <taxon>Ecdysozoa</taxon>
        <taxon>Arthropoda</taxon>
        <taxon>Hexapoda</taxon>
        <taxon>Insecta</taxon>
        <taxon>Pterygota</taxon>
        <taxon>Neoptera</taxon>
        <taxon>Endopterygota</taxon>
        <taxon>Lepidoptera</taxon>
        <taxon>Glossata</taxon>
        <taxon>Ditrysia</taxon>
        <taxon>Tineoidea</taxon>
        <taxon>Psychidae</taxon>
        <taxon>Oiketicinae</taxon>
        <taxon>Eumeta</taxon>
    </lineage>
</organism>
<evidence type="ECO:0000313" key="1">
    <source>
        <dbReference type="EMBL" id="GBP64526.1"/>
    </source>
</evidence>
<accession>A0A4C1XKU7</accession>
<evidence type="ECO:0000313" key="2">
    <source>
        <dbReference type="Proteomes" id="UP000299102"/>
    </source>
</evidence>
<dbReference type="AlphaFoldDB" id="A0A4C1XKU7"/>
<gene>
    <name evidence="1" type="ORF">EVAR_53025_1</name>
</gene>
<proteinExistence type="predicted"/>
<keyword evidence="2" id="KW-1185">Reference proteome</keyword>